<organism evidence="1 2">
    <name type="scientific">candidate division WWE3 bacterium RIFOXYA2_FULL_46_9</name>
    <dbReference type="NCBI Taxonomy" id="1802636"/>
    <lineage>
        <taxon>Bacteria</taxon>
        <taxon>Katanobacteria</taxon>
    </lineage>
</organism>
<evidence type="ECO:0008006" key="3">
    <source>
        <dbReference type="Google" id="ProtNLM"/>
    </source>
</evidence>
<comment type="caution">
    <text evidence="1">The sequence shown here is derived from an EMBL/GenBank/DDBJ whole genome shotgun (WGS) entry which is preliminary data.</text>
</comment>
<gene>
    <name evidence="1" type="ORF">A2264_01760</name>
</gene>
<proteinExistence type="predicted"/>
<dbReference type="EMBL" id="MEVT01000006">
    <property type="protein sequence ID" value="OGC63434.1"/>
    <property type="molecule type" value="Genomic_DNA"/>
</dbReference>
<reference evidence="1 2" key="1">
    <citation type="journal article" date="2016" name="Nat. Commun.">
        <title>Thousands of microbial genomes shed light on interconnected biogeochemical processes in an aquifer system.</title>
        <authorList>
            <person name="Anantharaman K."/>
            <person name="Brown C.T."/>
            <person name="Hug L.A."/>
            <person name="Sharon I."/>
            <person name="Castelle C.J."/>
            <person name="Probst A.J."/>
            <person name="Thomas B.C."/>
            <person name="Singh A."/>
            <person name="Wilkins M.J."/>
            <person name="Karaoz U."/>
            <person name="Brodie E.L."/>
            <person name="Williams K.H."/>
            <person name="Hubbard S.S."/>
            <person name="Banfield J.F."/>
        </authorList>
    </citation>
    <scope>NUCLEOTIDE SEQUENCE [LARGE SCALE GENOMIC DNA]</scope>
</reference>
<dbReference type="Proteomes" id="UP000176614">
    <property type="component" value="Unassembled WGS sequence"/>
</dbReference>
<sequence>MLMNSAKKGQTLIIIFFLVLLALSIGITISTRYIRSTRSIIRTDNSVRALAGAESLAERLLANSYAVLQDFISNNSCGSSCILDITYPEGQIMHAVATLSETSTAEAVLSFNVNQSDVYEISLSGYTGNAVRLCWDTNASIYASYIYSSGSTTSMNTYAYNPTSSILGNGFSTAAASEGYNSCFDVPITNTPRLLRVRPYYEDSLVHALSSIGSTFPIQGILIEVSGTSGDSTRHVKVEKTSPMLPSIFDMVVLQKSLTDPLSNSGL</sequence>
<evidence type="ECO:0000313" key="2">
    <source>
        <dbReference type="Proteomes" id="UP000176614"/>
    </source>
</evidence>
<dbReference type="AlphaFoldDB" id="A0A1F4W1Y9"/>
<evidence type="ECO:0000313" key="1">
    <source>
        <dbReference type="EMBL" id="OGC63434.1"/>
    </source>
</evidence>
<name>A0A1F4W1Y9_UNCKA</name>
<accession>A0A1F4W1Y9</accession>
<protein>
    <recommendedName>
        <fullName evidence="3">Type 4 fimbrial biogenesis protein PilX N-terminal domain-containing protein</fullName>
    </recommendedName>
</protein>